<dbReference type="InterPro" id="IPR011971">
    <property type="entry name" value="CHP02284"/>
</dbReference>
<evidence type="ECO:0000313" key="3">
    <source>
        <dbReference type="Proteomes" id="UP000250831"/>
    </source>
</evidence>
<dbReference type="RefSeq" id="WP_108632466.1">
    <property type="nucleotide sequence ID" value="NZ_QCXX01000001.1"/>
</dbReference>
<accession>A0A363NZD3</accession>
<proteinExistence type="predicted"/>
<reference evidence="2 3" key="1">
    <citation type="submission" date="2018-04" db="EMBL/GenBank/DDBJ databases">
        <title>Sphingobacterium sp. M46 Genome.</title>
        <authorList>
            <person name="Cheng J."/>
            <person name="Li Y."/>
        </authorList>
    </citation>
    <scope>NUCLEOTIDE SEQUENCE [LARGE SCALE GENOMIC DNA]</scope>
    <source>
        <strain evidence="2 3">M46</strain>
    </source>
</reference>
<dbReference type="EMBL" id="QCXX01000001">
    <property type="protein sequence ID" value="PUV26176.1"/>
    <property type="molecule type" value="Genomic_DNA"/>
</dbReference>
<dbReference type="Proteomes" id="UP000250831">
    <property type="component" value="Unassembled WGS sequence"/>
</dbReference>
<dbReference type="OrthoDB" id="282393at2"/>
<keyword evidence="3" id="KW-1185">Reference proteome</keyword>
<dbReference type="AlphaFoldDB" id="A0A363NZD3"/>
<evidence type="ECO:0000259" key="1">
    <source>
        <dbReference type="Pfam" id="PF09537"/>
    </source>
</evidence>
<dbReference type="InterPro" id="IPR019052">
    <property type="entry name" value="DUF2383"/>
</dbReference>
<feature type="domain" description="DUF2383" evidence="1">
    <location>
        <begin position="10"/>
        <end position="119"/>
    </location>
</feature>
<gene>
    <name evidence="2" type="ORF">DCO56_04245</name>
</gene>
<comment type="caution">
    <text evidence="2">The sequence shown here is derived from an EMBL/GenBank/DDBJ whole genome shotgun (WGS) entry which is preliminary data.</text>
</comment>
<sequence length="155" mass="17722">MENNINNPEIINDIIKINNDRIEGYKKAIELAHNHGLHELEPDFRKYVDQSQSFIADLTPYMELEGKEPTDGTMLSGKLFRAWMGIKVNVTGNDKKSLLESCEKGEDAFKATYKKVLEENTDELTPNVKNVLTMQLNKQLEAHDNIKMLRDNASL</sequence>
<evidence type="ECO:0000313" key="2">
    <source>
        <dbReference type="EMBL" id="PUV26176.1"/>
    </source>
</evidence>
<organism evidence="2 3">
    <name type="scientific">Sphingobacterium athyrii</name>
    <dbReference type="NCBI Taxonomy" id="2152717"/>
    <lineage>
        <taxon>Bacteria</taxon>
        <taxon>Pseudomonadati</taxon>
        <taxon>Bacteroidota</taxon>
        <taxon>Sphingobacteriia</taxon>
        <taxon>Sphingobacteriales</taxon>
        <taxon>Sphingobacteriaceae</taxon>
        <taxon>Sphingobacterium</taxon>
    </lineage>
</organism>
<protein>
    <recommendedName>
        <fullName evidence="1">DUF2383 domain-containing protein</fullName>
    </recommendedName>
</protein>
<name>A0A363NZD3_9SPHI</name>
<dbReference type="Gene3D" id="1.20.1260.10">
    <property type="match status" value="1"/>
</dbReference>
<dbReference type="InterPro" id="IPR016920">
    <property type="entry name" value="UCP029477"/>
</dbReference>
<dbReference type="Pfam" id="PF09537">
    <property type="entry name" value="DUF2383"/>
    <property type="match status" value="1"/>
</dbReference>
<dbReference type="NCBIfam" id="TIGR02284">
    <property type="entry name" value="PA2169 family four-helix-bundle protein"/>
    <property type="match status" value="1"/>
</dbReference>
<dbReference type="InterPro" id="IPR012347">
    <property type="entry name" value="Ferritin-like"/>
</dbReference>
<dbReference type="PIRSF" id="PIRSF029477">
    <property type="entry name" value="UCP029477"/>
    <property type="match status" value="1"/>
</dbReference>